<reference evidence="2" key="2">
    <citation type="submission" date="2020-10" db="EMBL/GenBank/DDBJ databases">
        <title>Comparative genomics of the Acetobacterium genus.</title>
        <authorList>
            <person name="Marshall C."/>
            <person name="May H."/>
            <person name="Norman S."/>
        </authorList>
    </citation>
    <scope>NUCLEOTIDE SEQUENCE</scope>
    <source>
        <strain evidence="2">DER-2019</strain>
    </source>
</reference>
<dbReference type="GO" id="GO:0003824">
    <property type="term" value="F:catalytic activity"/>
    <property type="evidence" value="ECO:0007669"/>
    <property type="project" value="InterPro"/>
</dbReference>
<sequence>MAKVIAVNISDRKGVIKHPVAVGECLVDFGIKGDAHGGNWHRQISLLGQESIDKMTAMGVEGLDPGKFAENLTTTGIELFTLPIGTLLEINGVLLEVTQIGKECHKGCAIKQQVGDCIMPREGIFVKVLKNGEIRPGDEIIIK</sequence>
<comment type="caution">
    <text evidence="2">The sequence shown here is derived from an EMBL/GenBank/DDBJ whole genome shotgun (WGS) entry which is preliminary data.</text>
</comment>
<dbReference type="InterPro" id="IPR005302">
    <property type="entry name" value="MoCF_Sase_C"/>
</dbReference>
<dbReference type="PANTHER" id="PTHR36930">
    <property type="entry name" value="METAL-SULFUR CLUSTER BIOSYNTHESIS PROTEINS YUAD-RELATED"/>
    <property type="match status" value="1"/>
</dbReference>
<evidence type="ECO:0000259" key="1">
    <source>
        <dbReference type="PROSITE" id="PS51340"/>
    </source>
</evidence>
<dbReference type="OrthoDB" id="9789048at2"/>
<name>A0A923HUZ0_9FIRM</name>
<dbReference type="Pfam" id="PF03473">
    <property type="entry name" value="MOSC"/>
    <property type="match status" value="1"/>
</dbReference>
<feature type="domain" description="MOSC" evidence="1">
    <location>
        <begin position="14"/>
        <end position="143"/>
    </location>
</feature>
<accession>A0A923HUZ0</accession>
<dbReference type="AlphaFoldDB" id="A0A923HUZ0"/>
<dbReference type="EMBL" id="WJBD01000014">
    <property type="protein sequence ID" value="MBC3889034.1"/>
    <property type="molecule type" value="Genomic_DNA"/>
</dbReference>
<dbReference type="SUPFAM" id="SSF50800">
    <property type="entry name" value="PK beta-barrel domain-like"/>
    <property type="match status" value="1"/>
</dbReference>
<reference evidence="2" key="1">
    <citation type="submission" date="2019-10" db="EMBL/GenBank/DDBJ databases">
        <authorList>
            <person name="Ross D.E."/>
            <person name="Gulliver D."/>
        </authorList>
    </citation>
    <scope>NUCLEOTIDE SEQUENCE</scope>
    <source>
        <strain evidence="2">DER-2019</strain>
    </source>
</reference>
<dbReference type="Gene3D" id="2.40.33.20">
    <property type="entry name" value="PK beta-barrel domain-like"/>
    <property type="match status" value="1"/>
</dbReference>
<dbReference type="InterPro" id="IPR011037">
    <property type="entry name" value="Pyrv_Knase-like_insert_dom_sf"/>
</dbReference>
<dbReference type="InterPro" id="IPR052716">
    <property type="entry name" value="MOSC_domain"/>
</dbReference>
<dbReference type="Proteomes" id="UP000616595">
    <property type="component" value="Unassembled WGS sequence"/>
</dbReference>
<organism evidence="2 3">
    <name type="scientific">Acetobacterium paludosum</name>
    <dbReference type="NCBI Taxonomy" id="52693"/>
    <lineage>
        <taxon>Bacteria</taxon>
        <taxon>Bacillati</taxon>
        <taxon>Bacillota</taxon>
        <taxon>Clostridia</taxon>
        <taxon>Eubacteriales</taxon>
        <taxon>Eubacteriaceae</taxon>
        <taxon>Acetobacterium</taxon>
    </lineage>
</organism>
<dbReference type="RefSeq" id="WP_148568295.1">
    <property type="nucleotide sequence ID" value="NZ_RXYA01000016.1"/>
</dbReference>
<gene>
    <name evidence="2" type="ORF">GH810_11985</name>
</gene>
<evidence type="ECO:0000313" key="2">
    <source>
        <dbReference type="EMBL" id="MBC3889034.1"/>
    </source>
</evidence>
<dbReference type="PROSITE" id="PS51340">
    <property type="entry name" value="MOSC"/>
    <property type="match status" value="1"/>
</dbReference>
<proteinExistence type="predicted"/>
<keyword evidence="3" id="KW-1185">Reference proteome</keyword>
<protein>
    <submittedName>
        <fullName evidence="2">MOSC domain-containing protein</fullName>
    </submittedName>
</protein>
<dbReference type="PANTHER" id="PTHR36930:SF1">
    <property type="entry name" value="MOSC DOMAIN-CONTAINING PROTEIN"/>
    <property type="match status" value="1"/>
</dbReference>
<evidence type="ECO:0000313" key="3">
    <source>
        <dbReference type="Proteomes" id="UP000616595"/>
    </source>
</evidence>
<dbReference type="GO" id="GO:0030151">
    <property type="term" value="F:molybdenum ion binding"/>
    <property type="evidence" value="ECO:0007669"/>
    <property type="project" value="InterPro"/>
</dbReference>
<dbReference type="GO" id="GO:0030170">
    <property type="term" value="F:pyridoxal phosphate binding"/>
    <property type="evidence" value="ECO:0007669"/>
    <property type="project" value="InterPro"/>
</dbReference>